<evidence type="ECO:0000256" key="1">
    <source>
        <dbReference type="ARBA" id="ARBA00022630"/>
    </source>
</evidence>
<evidence type="ECO:0000256" key="2">
    <source>
        <dbReference type="ARBA" id="ARBA00022643"/>
    </source>
</evidence>
<dbReference type="EMBL" id="LR699119">
    <property type="protein sequence ID" value="VVC75724.1"/>
    <property type="molecule type" value="Genomic_DNA"/>
</dbReference>
<dbReference type="Pfam" id="PF13426">
    <property type="entry name" value="PAS_9"/>
    <property type="match status" value="1"/>
</dbReference>
<organism evidence="5 6">
    <name type="scientific">Aquicella siphonis</name>
    <dbReference type="NCBI Taxonomy" id="254247"/>
    <lineage>
        <taxon>Bacteria</taxon>
        <taxon>Pseudomonadati</taxon>
        <taxon>Pseudomonadota</taxon>
        <taxon>Gammaproteobacteria</taxon>
        <taxon>Legionellales</taxon>
        <taxon>Coxiellaceae</taxon>
        <taxon>Aquicella</taxon>
    </lineage>
</organism>
<dbReference type="Gene3D" id="3.30.70.270">
    <property type="match status" value="1"/>
</dbReference>
<dbReference type="SMART" id="SM00091">
    <property type="entry name" value="PAS"/>
    <property type="match status" value="1"/>
</dbReference>
<dbReference type="InterPro" id="IPR035965">
    <property type="entry name" value="PAS-like_dom_sf"/>
</dbReference>
<dbReference type="PROSITE" id="PS50112">
    <property type="entry name" value="PAS"/>
    <property type="match status" value="1"/>
</dbReference>
<feature type="domain" description="PAS" evidence="4">
    <location>
        <begin position="7"/>
        <end position="56"/>
    </location>
</feature>
<keyword evidence="6" id="KW-1185">Reference proteome</keyword>
<keyword evidence="2" id="KW-0288">FMN</keyword>
<keyword evidence="1" id="KW-0285">Flavoprotein</keyword>
<gene>
    <name evidence="5" type="primary">pfyP</name>
    <name evidence="5" type="ORF">AQUSIP_10180</name>
</gene>
<dbReference type="Proteomes" id="UP000324194">
    <property type="component" value="Chromosome 1"/>
</dbReference>
<dbReference type="InterPro" id="IPR043128">
    <property type="entry name" value="Rev_trsase/Diguanyl_cyclase"/>
</dbReference>
<dbReference type="CDD" id="cd00130">
    <property type="entry name" value="PAS"/>
    <property type="match status" value="1"/>
</dbReference>
<dbReference type="OrthoDB" id="9803824at2"/>
<name>A0A5E4PFV5_9COXI</name>
<dbReference type="AlphaFoldDB" id="A0A5E4PFV5"/>
<keyword evidence="5" id="KW-0675">Receptor</keyword>
<dbReference type="SUPFAM" id="SSF55785">
    <property type="entry name" value="PYP-like sensor domain (PAS domain)"/>
    <property type="match status" value="1"/>
</dbReference>
<dbReference type="KEGG" id="asip:AQUSIP_10180"/>
<evidence type="ECO:0000259" key="4">
    <source>
        <dbReference type="PROSITE" id="PS50112"/>
    </source>
</evidence>
<proteinExistence type="predicted"/>
<evidence type="ECO:0000256" key="3">
    <source>
        <dbReference type="ARBA" id="ARBA00022991"/>
    </source>
</evidence>
<dbReference type="Gene3D" id="3.30.450.20">
    <property type="entry name" value="PAS domain"/>
    <property type="match status" value="1"/>
</dbReference>
<dbReference type="NCBIfam" id="TIGR00229">
    <property type="entry name" value="sensory_box"/>
    <property type="match status" value="1"/>
</dbReference>
<dbReference type="PANTHER" id="PTHR47429:SF2">
    <property type="entry name" value="PROTEIN TWIN LOV 1"/>
    <property type="match status" value="1"/>
</dbReference>
<accession>A0A5E4PFV5</accession>
<sequence length="297" mass="33858">MGKLDNKLSLLLQFIDLIHVGIVICDQSLNDEPIVFANAAIEHITGYKVGEVLGRNCRFLQNGHTHQQGLLNIRQAIKSGIQCREIILNFKKNNSPFLNDITIMPIKENGRNSQYIAGILTEVKINSSQEIAQIPERDHETGLYNYRTFYLKSRELIAEAQSKQKYFAIGIVAVEFHHLIDEVSSYLFINNILTSLSKTFLNEFKSEDVITRLGDKNFLFGLIVDSDNPLWFTKKISKIIADSNKITPVYLAYSSKINYMATLPNIHTHLDQLITQTYKNSFEDCAPRHDALSNQLH</sequence>
<keyword evidence="3" id="KW-0157">Chromophore</keyword>
<dbReference type="SUPFAM" id="SSF55073">
    <property type="entry name" value="Nucleotide cyclase"/>
    <property type="match status" value="1"/>
</dbReference>
<evidence type="ECO:0000313" key="5">
    <source>
        <dbReference type="EMBL" id="VVC75724.1"/>
    </source>
</evidence>
<dbReference type="PANTHER" id="PTHR47429">
    <property type="entry name" value="PROTEIN TWIN LOV 1"/>
    <property type="match status" value="1"/>
</dbReference>
<reference evidence="5 6" key="1">
    <citation type="submission" date="2019-08" db="EMBL/GenBank/DDBJ databases">
        <authorList>
            <person name="Guy L."/>
        </authorList>
    </citation>
    <scope>NUCLEOTIDE SEQUENCE [LARGE SCALE GENOMIC DNA]</scope>
    <source>
        <strain evidence="5 6">SGT-108</strain>
    </source>
</reference>
<protein>
    <submittedName>
        <fullName evidence="5">Blue-light photoreceptor</fullName>
    </submittedName>
</protein>
<dbReference type="InterPro" id="IPR029787">
    <property type="entry name" value="Nucleotide_cyclase"/>
</dbReference>
<dbReference type="InterPro" id="IPR000014">
    <property type="entry name" value="PAS"/>
</dbReference>
<evidence type="ECO:0000313" key="6">
    <source>
        <dbReference type="Proteomes" id="UP000324194"/>
    </source>
</evidence>
<dbReference type="RefSeq" id="WP_148339005.1">
    <property type="nucleotide sequence ID" value="NZ_LR699119.1"/>
</dbReference>